<dbReference type="InParanoid" id="A0A7N2KSL6"/>
<dbReference type="PANTHER" id="PTHR47293">
    <property type="entry name" value="JACALIN-RELATED LECTIN 3"/>
    <property type="match status" value="1"/>
</dbReference>
<evidence type="ECO:0000313" key="4">
    <source>
        <dbReference type="EnsemblPlants" id="QL02p010275:mrna"/>
    </source>
</evidence>
<dbReference type="Gramene" id="QL02p010275:mrna">
    <property type="protein sequence ID" value="QL02p010275:mrna"/>
    <property type="gene ID" value="QL02p010275"/>
</dbReference>
<dbReference type="InterPro" id="IPR036404">
    <property type="entry name" value="Jacalin-like_lectin_dom_sf"/>
</dbReference>
<dbReference type="CDD" id="cd09612">
    <property type="entry name" value="Jacalin"/>
    <property type="match status" value="2"/>
</dbReference>
<keyword evidence="2" id="KW-0430">Lectin</keyword>
<dbReference type="EnsemblPlants" id="QL02p010275:mrna">
    <property type="protein sequence ID" value="QL02p010275:mrna"/>
    <property type="gene ID" value="QL02p010275"/>
</dbReference>
<evidence type="ECO:0000313" key="5">
    <source>
        <dbReference type="Proteomes" id="UP000594261"/>
    </source>
</evidence>
<dbReference type="Pfam" id="PF01419">
    <property type="entry name" value="Jacalin"/>
    <property type="match status" value="3"/>
</dbReference>
<name>A0A7N2KSL6_QUELO</name>
<dbReference type="GO" id="GO:0005536">
    <property type="term" value="F:D-glucose binding"/>
    <property type="evidence" value="ECO:0007669"/>
    <property type="project" value="UniProtKB-ARBA"/>
</dbReference>
<evidence type="ECO:0000259" key="3">
    <source>
        <dbReference type="PROSITE" id="PS51752"/>
    </source>
</evidence>
<dbReference type="OMA" id="NCIIMES"/>
<dbReference type="PANTHER" id="PTHR47293:SF68">
    <property type="entry name" value="JACALIN-RELATED LECTIN 3"/>
    <property type="match status" value="1"/>
</dbReference>
<feature type="domain" description="Jacalin-type lectin" evidence="3">
    <location>
        <begin position="561"/>
        <end position="704"/>
    </location>
</feature>
<protein>
    <recommendedName>
        <fullName evidence="3">Jacalin-type lectin domain-containing protein</fullName>
    </recommendedName>
</protein>
<dbReference type="InterPro" id="IPR033734">
    <property type="entry name" value="Jacalin-like_lectin_dom_plant"/>
</dbReference>
<feature type="domain" description="Jacalin-type lectin" evidence="3">
    <location>
        <begin position="406"/>
        <end position="552"/>
    </location>
</feature>
<dbReference type="Gene3D" id="2.100.10.30">
    <property type="entry name" value="Jacalin-like lectin domain"/>
    <property type="match status" value="3"/>
</dbReference>
<dbReference type="FunFam" id="2.100.10.30:FF:000001">
    <property type="entry name" value="Jacalin-related lectin 33"/>
    <property type="match status" value="1"/>
</dbReference>
<dbReference type="SMART" id="SM00915">
    <property type="entry name" value="Jacalin"/>
    <property type="match status" value="3"/>
</dbReference>
<reference evidence="4" key="2">
    <citation type="submission" date="2021-01" db="UniProtKB">
        <authorList>
            <consortium name="EnsemblPlants"/>
        </authorList>
    </citation>
    <scope>IDENTIFICATION</scope>
</reference>
<dbReference type="PROSITE" id="PS51752">
    <property type="entry name" value="JACALIN_LECTIN"/>
    <property type="match status" value="3"/>
</dbReference>
<sequence>MGDLVVAMVVATWTRWVDLKVAAQSRSESLIGWSDLGVGCSHGGQIGSRVGCSWLSDWLRGGLFTGSMTMWDGSPEWDESPEWDGSVRMKDGLTNFGPWGGQCGGRWDDGVYCTIRQLIISHGAAIDSIQIEYDTRGCSVLSEKHGRSGGTKTDKIKLDHPDEHLISISGHFGSIIEWGHLIVRSLVLESNRKRYGPFGIQQGTPFTFPVTVGNCIIMESMKSPKAMTSWLVSEKKWVICYLKMWTIRFILLLKLLKVPHIFDKQRHEKKTMHSNQIDLLLRLKPMKGVYHNRSWERILKHETCSKEKDRMFAPNVVFNEFETKDNVTARREKEDYSFVSNNQVFNNVETMDKVFSTAQAAKGYSNMRHTEDNMLISNKVFGEFETKDKVYTTAQITKGSKSVRQAVSYGPWGGNGGMLFDDGLYTGVREIHVTGSGGLVSIRVCYDLNGQAIWGDKNAGNGGLRLDKITFDYPHEFLTNISGYYGSMILRGPTVVKSITFYPNKKYGPFGDEQGVPSPLAQKMGLLSVAMEGKDGLWRVQGLAPCGPGVLPAGMVKEPAPYGPGPWGGDGGKPWDDGVFSGVKKIFLTRGEAIYSIQFEYDCNGQSMWSVKHGANKEGTCHVVQFEYPHETLSCISGYYGSVAGDECKKAIKSLTFYSNRGRYGPYGEETGTYFTSTKTEGKIVGFHGRAACYLYAIGVHMQHWSTDRVEQGTIKTMLNKIFT</sequence>
<dbReference type="InterPro" id="IPR001229">
    <property type="entry name" value="Jacalin-like_lectin_dom"/>
</dbReference>
<proteinExistence type="inferred from homology"/>
<accession>A0A7N2KSL6</accession>
<comment type="similarity">
    <text evidence="1">Belongs to the jacalin lectin family.</text>
</comment>
<keyword evidence="5" id="KW-1185">Reference proteome</keyword>
<evidence type="ECO:0000256" key="2">
    <source>
        <dbReference type="ARBA" id="ARBA00022734"/>
    </source>
</evidence>
<dbReference type="AlphaFoldDB" id="A0A7N2KSL6"/>
<dbReference type="GO" id="GO:0005537">
    <property type="term" value="F:D-mannose binding"/>
    <property type="evidence" value="ECO:0007669"/>
    <property type="project" value="UniProtKB-ARBA"/>
</dbReference>
<dbReference type="Proteomes" id="UP000594261">
    <property type="component" value="Chromosome 2"/>
</dbReference>
<reference evidence="5" key="1">
    <citation type="journal article" date="2016" name="G3 (Bethesda)">
        <title>First Draft Assembly and Annotation of the Genome of a California Endemic Oak Quercus lobata Nee (Fagaceae).</title>
        <authorList>
            <person name="Sork V.L."/>
            <person name="Fitz-Gibbon S.T."/>
            <person name="Puiu D."/>
            <person name="Crepeau M."/>
            <person name="Gugger P.F."/>
            <person name="Sherman R."/>
            <person name="Stevens K."/>
            <person name="Langley C.H."/>
            <person name="Pellegrini M."/>
            <person name="Salzberg S.L."/>
        </authorList>
    </citation>
    <scope>NUCLEOTIDE SEQUENCE [LARGE SCALE GENOMIC DNA]</scope>
    <source>
        <strain evidence="5">cv. SW786</strain>
    </source>
</reference>
<evidence type="ECO:0000256" key="1">
    <source>
        <dbReference type="ARBA" id="ARBA00006568"/>
    </source>
</evidence>
<dbReference type="SUPFAM" id="SSF51101">
    <property type="entry name" value="Mannose-binding lectins"/>
    <property type="match status" value="3"/>
</dbReference>
<feature type="domain" description="Jacalin-type lectin" evidence="3">
    <location>
        <begin position="93"/>
        <end position="236"/>
    </location>
</feature>
<organism evidence="4 5">
    <name type="scientific">Quercus lobata</name>
    <name type="common">Valley oak</name>
    <dbReference type="NCBI Taxonomy" id="97700"/>
    <lineage>
        <taxon>Eukaryota</taxon>
        <taxon>Viridiplantae</taxon>
        <taxon>Streptophyta</taxon>
        <taxon>Embryophyta</taxon>
        <taxon>Tracheophyta</taxon>
        <taxon>Spermatophyta</taxon>
        <taxon>Magnoliopsida</taxon>
        <taxon>eudicotyledons</taxon>
        <taxon>Gunneridae</taxon>
        <taxon>Pentapetalae</taxon>
        <taxon>rosids</taxon>
        <taxon>fabids</taxon>
        <taxon>Fagales</taxon>
        <taxon>Fagaceae</taxon>
        <taxon>Quercus</taxon>
    </lineage>
</organism>